<organism evidence="8 9">
    <name type="scientific">Asticcacaulis excentricus</name>
    <dbReference type="NCBI Taxonomy" id="78587"/>
    <lineage>
        <taxon>Bacteria</taxon>
        <taxon>Pseudomonadati</taxon>
        <taxon>Pseudomonadota</taxon>
        <taxon>Alphaproteobacteria</taxon>
        <taxon>Caulobacterales</taxon>
        <taxon>Caulobacteraceae</taxon>
        <taxon>Asticcacaulis</taxon>
    </lineage>
</organism>
<dbReference type="CDD" id="cd00609">
    <property type="entry name" value="AAT_like"/>
    <property type="match status" value="1"/>
</dbReference>
<dbReference type="PRINTS" id="PR00799">
    <property type="entry name" value="TRANSAMINASE"/>
</dbReference>
<feature type="domain" description="Aminotransferase class I/classII large" evidence="7">
    <location>
        <begin position="36"/>
        <end position="393"/>
    </location>
</feature>
<evidence type="ECO:0000256" key="3">
    <source>
        <dbReference type="ARBA" id="ARBA00011738"/>
    </source>
</evidence>
<dbReference type="SUPFAM" id="SSF53383">
    <property type="entry name" value="PLP-dependent transferases"/>
    <property type="match status" value="1"/>
</dbReference>
<evidence type="ECO:0000256" key="5">
    <source>
        <dbReference type="ARBA" id="ARBA00022679"/>
    </source>
</evidence>
<keyword evidence="5 8" id="KW-0808">Transferase</keyword>
<dbReference type="EMBL" id="AP018828">
    <property type="protein sequence ID" value="BBF81741.1"/>
    <property type="molecule type" value="Genomic_DNA"/>
</dbReference>
<reference evidence="9" key="1">
    <citation type="journal article" date="2017" name="Biotechnol. Biofuels">
        <title>Evaluation of environmental bacterial communities as a factor affecting the growth of duckweed Lemna minor.</title>
        <authorList>
            <person name="Ishizawa H."/>
            <person name="Kuroda M."/>
            <person name="Morikawa M."/>
            <person name="Ike M."/>
        </authorList>
    </citation>
    <scope>NUCLEOTIDE SEQUENCE [LARGE SCALE GENOMIC DNA]</scope>
    <source>
        <strain evidence="9">M6</strain>
    </source>
</reference>
<dbReference type="RefSeq" id="WP_126423276.1">
    <property type="nucleotide sequence ID" value="NZ_AP018828.1"/>
</dbReference>
<dbReference type="Gene3D" id="3.90.1150.10">
    <property type="entry name" value="Aspartate Aminotransferase, domain 1"/>
    <property type="match status" value="1"/>
</dbReference>
<evidence type="ECO:0000256" key="4">
    <source>
        <dbReference type="ARBA" id="ARBA00022576"/>
    </source>
</evidence>
<evidence type="ECO:0000256" key="6">
    <source>
        <dbReference type="ARBA" id="ARBA00022898"/>
    </source>
</evidence>
<dbReference type="InterPro" id="IPR015424">
    <property type="entry name" value="PyrdxlP-dep_Trfase"/>
</dbReference>
<dbReference type="Pfam" id="PF00155">
    <property type="entry name" value="Aminotran_1_2"/>
    <property type="match status" value="1"/>
</dbReference>
<keyword evidence="6" id="KW-0663">Pyridoxal phosphate</keyword>
<dbReference type="GO" id="GO:0004838">
    <property type="term" value="F:L-tyrosine-2-oxoglutarate transaminase activity"/>
    <property type="evidence" value="ECO:0007669"/>
    <property type="project" value="TreeGrafter"/>
</dbReference>
<proteinExistence type="inferred from homology"/>
<dbReference type="InterPro" id="IPR004839">
    <property type="entry name" value="Aminotransferase_I/II_large"/>
</dbReference>
<keyword evidence="4 8" id="KW-0032">Aminotransferase</keyword>
<sequence length="397" mass="42861">MTATLTASPLFAALKDQPSDSLLELIQLHRADPRADKIDLGVGVYKDEQGNTPVMAAVKQAETALLHSQTSKSYLGTAGDMGFVEALIPVVFGEARRGDTALSGVQTPGGTGALRLAAELLNRARPGATVWVGTPTWINHFPLLEDAGLTIREYRSFDRDTQSVIFGGLRKALESAAPGDIVLLHACCHNPTGADLSPEQWREVTSLCAERGLLPLIDLAYQGLGQGLEADAAPMRDLLKQVPEALIAYSCNKNFALYRDRVGALFYQCRDEARRERLRGNLINLARTLWSMPPDHGAAVVRLILSDAALTKMWSDELDAMRLRVHSLRAALATAHPGLGFLTRQNGLFSTLPLSPEEVLSLRTQHGIYMAASGRVNLAGLATAQVPVLAAALKPYI</sequence>
<evidence type="ECO:0000259" key="7">
    <source>
        <dbReference type="Pfam" id="PF00155"/>
    </source>
</evidence>
<comment type="subunit">
    <text evidence="3">Homodimer.</text>
</comment>
<gene>
    <name evidence="8" type="ORF">EM6_2349</name>
</gene>
<evidence type="ECO:0000313" key="9">
    <source>
        <dbReference type="Proteomes" id="UP000278756"/>
    </source>
</evidence>
<dbReference type="GO" id="GO:0033585">
    <property type="term" value="P:L-phenylalanine biosynthetic process from chorismate via phenylpyruvate"/>
    <property type="evidence" value="ECO:0007669"/>
    <property type="project" value="TreeGrafter"/>
</dbReference>
<dbReference type="AlphaFoldDB" id="A0A3G9G797"/>
<reference evidence="9" key="2">
    <citation type="journal article" date="2017" name="Plant Physiol. Biochem.">
        <title>Differential oxidative and antioxidative response of duckweed Lemna minor toward plant growth promoting/inhibiting bacteria.</title>
        <authorList>
            <person name="Ishizawa H."/>
            <person name="Kuroda M."/>
            <person name="Morikawa M."/>
            <person name="Ike M."/>
        </authorList>
    </citation>
    <scope>NUCLEOTIDE SEQUENCE [LARGE SCALE GENOMIC DNA]</scope>
    <source>
        <strain evidence="9">M6</strain>
    </source>
</reference>
<dbReference type="InterPro" id="IPR015421">
    <property type="entry name" value="PyrdxlP-dep_Trfase_major"/>
</dbReference>
<dbReference type="Gene3D" id="3.40.640.10">
    <property type="entry name" value="Type I PLP-dependent aspartate aminotransferase-like (Major domain)"/>
    <property type="match status" value="1"/>
</dbReference>
<protein>
    <submittedName>
        <fullName evidence="8">Aspartate aminotransferase</fullName>
        <ecNumber evidence="8">2.6.1.1</ecNumber>
    </submittedName>
</protein>
<name>A0A3G9G797_9CAUL</name>
<dbReference type="InterPro" id="IPR000796">
    <property type="entry name" value="Asp_trans"/>
</dbReference>
<dbReference type="GO" id="GO:0042802">
    <property type="term" value="F:identical protein binding"/>
    <property type="evidence" value="ECO:0007669"/>
    <property type="project" value="TreeGrafter"/>
</dbReference>
<dbReference type="NCBIfam" id="NF006719">
    <property type="entry name" value="PRK09257.1"/>
    <property type="match status" value="1"/>
</dbReference>
<comment type="similarity">
    <text evidence="2">Belongs to the class-I pyridoxal-phosphate-dependent aminotransferase family.</text>
</comment>
<evidence type="ECO:0000313" key="8">
    <source>
        <dbReference type="EMBL" id="BBF81741.1"/>
    </source>
</evidence>
<dbReference type="Proteomes" id="UP000278756">
    <property type="component" value="Chromosome 2"/>
</dbReference>
<comment type="cofactor">
    <cofactor evidence="1">
        <name>pyridoxal 5'-phosphate</name>
        <dbReference type="ChEBI" id="CHEBI:597326"/>
    </cofactor>
</comment>
<evidence type="ECO:0000256" key="1">
    <source>
        <dbReference type="ARBA" id="ARBA00001933"/>
    </source>
</evidence>
<dbReference type="InterPro" id="IPR015422">
    <property type="entry name" value="PyrdxlP-dep_Trfase_small"/>
</dbReference>
<dbReference type="GO" id="GO:0005829">
    <property type="term" value="C:cytosol"/>
    <property type="evidence" value="ECO:0007669"/>
    <property type="project" value="TreeGrafter"/>
</dbReference>
<dbReference type="GO" id="GO:0030170">
    <property type="term" value="F:pyridoxal phosphate binding"/>
    <property type="evidence" value="ECO:0007669"/>
    <property type="project" value="InterPro"/>
</dbReference>
<dbReference type="EC" id="2.6.1.1" evidence="8"/>
<dbReference type="OrthoDB" id="9766445at2"/>
<evidence type="ECO:0000256" key="2">
    <source>
        <dbReference type="ARBA" id="ARBA00007441"/>
    </source>
</evidence>
<accession>A0A3G9G797</accession>
<dbReference type="PANTHER" id="PTHR11879:SF22">
    <property type="entry name" value="ASPARTATE AMINOTRANSFERASE, MITOCHONDRIAL"/>
    <property type="match status" value="1"/>
</dbReference>
<dbReference type="PANTHER" id="PTHR11879">
    <property type="entry name" value="ASPARTATE AMINOTRANSFERASE"/>
    <property type="match status" value="1"/>
</dbReference>
<dbReference type="GO" id="GO:0004069">
    <property type="term" value="F:L-aspartate:2-oxoglutarate aminotransferase activity"/>
    <property type="evidence" value="ECO:0007669"/>
    <property type="project" value="UniProtKB-EC"/>
</dbReference>